<dbReference type="InterPro" id="IPR009045">
    <property type="entry name" value="Zn_M74/Hedgehog-like"/>
</dbReference>
<dbReference type="Proteomes" id="UP000680038">
    <property type="component" value="Unassembled WGS sequence"/>
</dbReference>
<accession>A0A916JG69</accession>
<evidence type="ECO:0000256" key="10">
    <source>
        <dbReference type="PIRNR" id="PIRNR026671"/>
    </source>
</evidence>
<keyword evidence="12" id="KW-1185">Reference proteome</keyword>
<feature type="binding site" evidence="9">
    <location>
        <position position="161"/>
    </location>
    <ligand>
        <name>Zn(2+)</name>
        <dbReference type="ChEBI" id="CHEBI:29105"/>
        <note>catalytic</note>
    </ligand>
</feature>
<organism evidence="11 12">
    <name type="scientific">Dyadobacter helix</name>
    <dbReference type="NCBI Taxonomy" id="2822344"/>
    <lineage>
        <taxon>Bacteria</taxon>
        <taxon>Pseudomonadati</taxon>
        <taxon>Bacteroidota</taxon>
        <taxon>Cytophagia</taxon>
        <taxon>Cytophagales</taxon>
        <taxon>Spirosomataceae</taxon>
        <taxon>Dyadobacter</taxon>
    </lineage>
</organism>
<keyword evidence="6 9" id="KW-0224">Dipeptidase</keyword>
<evidence type="ECO:0000313" key="11">
    <source>
        <dbReference type="EMBL" id="CAG5004799.1"/>
    </source>
</evidence>
<feature type="active site" description="Proton donor/acceptor" evidence="9">
    <location>
        <position position="225"/>
    </location>
</feature>
<evidence type="ECO:0000256" key="8">
    <source>
        <dbReference type="ARBA" id="ARBA00023316"/>
    </source>
</evidence>
<comment type="similarity">
    <text evidence="9 10">Belongs to the peptidase M15D family.</text>
</comment>
<dbReference type="PANTHER" id="PTHR43126:SF2">
    <property type="entry name" value="D-ALANYL-D-ALANINE DIPEPTIDASE"/>
    <property type="match status" value="1"/>
</dbReference>
<evidence type="ECO:0000256" key="7">
    <source>
        <dbReference type="ARBA" id="ARBA00023049"/>
    </source>
</evidence>
<dbReference type="PIRSF" id="PIRSF026671">
    <property type="entry name" value="AA_dipeptidase"/>
    <property type="match status" value="1"/>
</dbReference>
<evidence type="ECO:0000256" key="2">
    <source>
        <dbReference type="ARBA" id="ARBA00022670"/>
    </source>
</evidence>
<keyword evidence="7 9" id="KW-0482">Metalloprotease</keyword>
<dbReference type="SUPFAM" id="SSF55166">
    <property type="entry name" value="Hedgehog/DD-peptidase"/>
    <property type="match status" value="1"/>
</dbReference>
<dbReference type="HAMAP" id="MF_01924">
    <property type="entry name" value="A_A_dipeptidase"/>
    <property type="match status" value="1"/>
</dbReference>
<dbReference type="AlphaFoldDB" id="A0A916JG69"/>
<dbReference type="GO" id="GO:0008270">
    <property type="term" value="F:zinc ion binding"/>
    <property type="evidence" value="ECO:0007669"/>
    <property type="project" value="UniProtKB-UniRule"/>
</dbReference>
<keyword evidence="2 9" id="KW-0645">Protease</keyword>
<dbReference type="EC" id="3.4.13.22" evidence="9 10"/>
<comment type="function">
    <text evidence="9 10">Catalyzes hydrolysis of the D-alanyl-D-alanine dipeptide.</text>
</comment>
<dbReference type="Pfam" id="PF01427">
    <property type="entry name" value="Peptidase_M15"/>
    <property type="match status" value="1"/>
</dbReference>
<comment type="caution">
    <text evidence="11">The sequence shown here is derived from an EMBL/GenBank/DDBJ whole genome shotgun (WGS) entry which is preliminary data.</text>
</comment>
<reference evidence="11" key="1">
    <citation type="submission" date="2021-04" db="EMBL/GenBank/DDBJ databases">
        <authorList>
            <person name="Rodrigo-Torres L."/>
            <person name="Arahal R. D."/>
            <person name="Lucena T."/>
        </authorList>
    </citation>
    <scope>NUCLEOTIDE SEQUENCE</scope>
    <source>
        <strain evidence="11">CECT 9275</strain>
    </source>
</reference>
<dbReference type="GO" id="GO:0008237">
    <property type="term" value="F:metallopeptidase activity"/>
    <property type="evidence" value="ECO:0007669"/>
    <property type="project" value="UniProtKB-KW"/>
</dbReference>
<keyword evidence="8 10" id="KW-0961">Cell wall biogenesis/degradation</keyword>
<keyword evidence="3 9" id="KW-0479">Metal-binding</keyword>
<evidence type="ECO:0000256" key="6">
    <source>
        <dbReference type="ARBA" id="ARBA00022997"/>
    </source>
</evidence>
<evidence type="ECO:0000256" key="1">
    <source>
        <dbReference type="ARBA" id="ARBA00001362"/>
    </source>
</evidence>
<dbReference type="GO" id="GO:0071555">
    <property type="term" value="P:cell wall organization"/>
    <property type="evidence" value="ECO:0007669"/>
    <property type="project" value="UniProtKB-KW"/>
</dbReference>
<comment type="cofactor">
    <cofactor evidence="9">
        <name>Zn(2+)</name>
        <dbReference type="ChEBI" id="CHEBI:29105"/>
    </cofactor>
    <text evidence="9">Binds 1 zinc ion per subunit.</text>
</comment>
<dbReference type="Gene3D" id="3.30.1380.10">
    <property type="match status" value="1"/>
</dbReference>
<keyword evidence="4 9" id="KW-0378">Hydrolase</keyword>
<keyword evidence="5 9" id="KW-0862">Zinc</keyword>
<feature type="binding site" evidence="9">
    <location>
        <position position="228"/>
    </location>
    <ligand>
        <name>Zn(2+)</name>
        <dbReference type="ChEBI" id="CHEBI:29105"/>
        <note>catalytic</note>
    </ligand>
</feature>
<dbReference type="GO" id="GO:0006508">
    <property type="term" value="P:proteolysis"/>
    <property type="evidence" value="ECO:0007669"/>
    <property type="project" value="UniProtKB-KW"/>
</dbReference>
<comment type="catalytic activity">
    <reaction evidence="1 9 10">
        <text>D-alanyl-D-alanine + H2O = 2 D-alanine</text>
        <dbReference type="Rhea" id="RHEA:20661"/>
        <dbReference type="ChEBI" id="CHEBI:15377"/>
        <dbReference type="ChEBI" id="CHEBI:57416"/>
        <dbReference type="ChEBI" id="CHEBI:57822"/>
        <dbReference type="EC" id="3.4.13.22"/>
    </reaction>
</comment>
<feature type="site" description="Transition state stabilizer" evidence="9">
    <location>
        <position position="119"/>
    </location>
</feature>
<dbReference type="EMBL" id="CAJRAF010000002">
    <property type="protein sequence ID" value="CAG5004799.1"/>
    <property type="molecule type" value="Genomic_DNA"/>
</dbReference>
<dbReference type="PANTHER" id="PTHR43126">
    <property type="entry name" value="D-ALANYL-D-ALANINE DIPEPTIDASE"/>
    <property type="match status" value="1"/>
</dbReference>
<evidence type="ECO:0000313" key="12">
    <source>
        <dbReference type="Proteomes" id="UP000680038"/>
    </source>
</evidence>
<dbReference type="GO" id="GO:0160237">
    <property type="term" value="F:D-Ala-D-Ala dipeptidase activity"/>
    <property type="evidence" value="ECO:0007669"/>
    <property type="project" value="UniProtKB-EC"/>
</dbReference>
<dbReference type="RefSeq" id="WP_215239949.1">
    <property type="nucleotide sequence ID" value="NZ_CAJRAF010000002.1"/>
</dbReference>
<feature type="binding site" evidence="9">
    <location>
        <position position="154"/>
    </location>
    <ligand>
        <name>Zn(2+)</name>
        <dbReference type="ChEBI" id="CHEBI:29105"/>
        <note>catalytic</note>
    </ligand>
</feature>
<sequence length="245" mass="27866">MISATKRRIHSNQYRLTCLTLALLLSGNTSIKAQQKNSRVPEIERALIARGLVNIQERDPTILVELKYSTTDNFVKKDVYGDLSNAYLQPEMASRLANASARLRKSHPGYRLLVYDAARPNSVQYILWDALDALKIPESKKPMYVADPQKGSNHNFGCAVDLTIADENGHPLDMGTRYDFFGPLAYPRAEAEMLRQGKLSVKQLENRKILRKVMTEAGFSTNTTEWWHFDGMSKKQAREKFGMIR</sequence>
<proteinExistence type="inferred from homology"/>
<evidence type="ECO:0000256" key="3">
    <source>
        <dbReference type="ARBA" id="ARBA00022723"/>
    </source>
</evidence>
<name>A0A916JG69_9BACT</name>
<protein>
    <recommendedName>
        <fullName evidence="9 10">D-alanyl-D-alanine dipeptidase</fullName>
        <shortName evidence="9 10">D-Ala-D-Ala dipeptidase</shortName>
        <ecNumber evidence="9 10">3.4.13.22</ecNumber>
    </recommendedName>
</protein>
<dbReference type="CDD" id="cd14840">
    <property type="entry name" value="D-Ala-D-Ala_dipeptidase_Aad"/>
    <property type="match status" value="1"/>
</dbReference>
<gene>
    <name evidence="11" type="primary">ddpX</name>
    <name evidence="11" type="ORF">DYBT9275_03450</name>
</gene>
<dbReference type="InterPro" id="IPR000755">
    <property type="entry name" value="A_A_dipeptidase"/>
</dbReference>
<evidence type="ECO:0000256" key="5">
    <source>
        <dbReference type="ARBA" id="ARBA00022833"/>
    </source>
</evidence>
<evidence type="ECO:0000256" key="4">
    <source>
        <dbReference type="ARBA" id="ARBA00022801"/>
    </source>
</evidence>
<evidence type="ECO:0000256" key="9">
    <source>
        <dbReference type="HAMAP-Rule" id="MF_01924"/>
    </source>
</evidence>